<dbReference type="SUPFAM" id="SSF51658">
    <property type="entry name" value="Xylose isomerase-like"/>
    <property type="match status" value="1"/>
</dbReference>
<dbReference type="InterPro" id="IPR013022">
    <property type="entry name" value="Xyl_isomerase-like_TIM-brl"/>
</dbReference>
<dbReference type="Proteomes" id="UP000001106">
    <property type="component" value="Chromosome"/>
</dbReference>
<accession>A6UT92</accession>
<dbReference type="InterPro" id="IPR050312">
    <property type="entry name" value="IolE/XylAMocC-like"/>
</dbReference>
<evidence type="ECO:0000313" key="3">
    <source>
        <dbReference type="Proteomes" id="UP000001106"/>
    </source>
</evidence>
<dbReference type="PANTHER" id="PTHR12110:SF21">
    <property type="entry name" value="XYLOSE ISOMERASE-LIKE TIM BARREL DOMAIN-CONTAINING PROTEIN"/>
    <property type="match status" value="1"/>
</dbReference>
<sequence length="254" mass="29359">MKIGISSSVFLDSNANLKDTLDFLEKKVNFVELVCDGNINIMEQKNIDISYNYDLNYTIHCPLTDISLSSYREKVRKFSISYVKDIIKVANKVDAKLIVLHPGHNIFKYDYDKSLNSLIKSLNDLNMLQNEYGIKITIENMPSYDMFMFRSPIEEIISNLGDLGITFDVGHSFLNNNIEEFLDKNIVDKISHIHIHDNNSEYDEHLCIGDGKIDFKKYQNKLSGINCITMIELQNKNIEHIDKCISNLKKLYDL</sequence>
<dbReference type="STRING" id="419665.Maeo_0122"/>
<dbReference type="InterPro" id="IPR036237">
    <property type="entry name" value="Xyl_isomerase-like_sf"/>
</dbReference>
<dbReference type="HOGENOM" id="CLU_050006_7_2_2"/>
<dbReference type="EMBL" id="CP000743">
    <property type="protein sequence ID" value="ABR55714.1"/>
    <property type="molecule type" value="Genomic_DNA"/>
</dbReference>
<gene>
    <name evidence="2" type="ordered locus">Maeo_0122</name>
</gene>
<proteinExistence type="predicted"/>
<dbReference type="AlphaFoldDB" id="A6UT92"/>
<keyword evidence="3" id="KW-1185">Reference proteome</keyword>
<dbReference type="Gene3D" id="3.20.20.150">
    <property type="entry name" value="Divalent-metal-dependent TIM barrel enzymes"/>
    <property type="match status" value="1"/>
</dbReference>
<evidence type="ECO:0000313" key="2">
    <source>
        <dbReference type="EMBL" id="ABR55714.1"/>
    </source>
</evidence>
<protein>
    <submittedName>
        <fullName evidence="2">Xylose isomerase domain protein TIM barrel</fullName>
    </submittedName>
</protein>
<organism evidence="2 3">
    <name type="scientific">Methanococcus aeolicus (strain ATCC BAA-1280 / DSM 17508 / OCM 812 / Nankai-3)</name>
    <dbReference type="NCBI Taxonomy" id="419665"/>
    <lineage>
        <taxon>Archaea</taxon>
        <taxon>Methanobacteriati</taxon>
        <taxon>Methanobacteriota</taxon>
        <taxon>Methanomada group</taxon>
        <taxon>Methanococci</taxon>
        <taxon>Methanococcales</taxon>
        <taxon>Methanococcaceae</taxon>
        <taxon>Methanococcus</taxon>
    </lineage>
</organism>
<reference evidence="2" key="1">
    <citation type="submission" date="2007-06" db="EMBL/GenBank/DDBJ databases">
        <title>Complete sequence of Methanococcus aeolicus Nankai-3.</title>
        <authorList>
            <consortium name="US DOE Joint Genome Institute"/>
            <person name="Copeland A."/>
            <person name="Lucas S."/>
            <person name="Lapidus A."/>
            <person name="Barry K."/>
            <person name="Glavina del Rio T."/>
            <person name="Dalin E."/>
            <person name="Tice H."/>
            <person name="Pitluck S."/>
            <person name="Chain P."/>
            <person name="Malfatti S."/>
            <person name="Shin M."/>
            <person name="Vergez L."/>
            <person name="Schmutz J."/>
            <person name="Larimer F."/>
            <person name="Land M."/>
            <person name="Hauser L."/>
            <person name="Kyrpides N."/>
            <person name="Lykidis A."/>
            <person name="Sieprawska-Lupa M."/>
            <person name="Whitman W.B."/>
            <person name="Richardson P."/>
        </authorList>
    </citation>
    <scope>NUCLEOTIDE SEQUENCE [LARGE SCALE GENOMIC DNA]</scope>
    <source>
        <strain evidence="2">Nankai-3</strain>
    </source>
</reference>
<dbReference type="OrthoDB" id="372143at2157"/>
<evidence type="ECO:0000259" key="1">
    <source>
        <dbReference type="Pfam" id="PF01261"/>
    </source>
</evidence>
<dbReference type="RefSeq" id="WP_011972846.1">
    <property type="nucleotide sequence ID" value="NC_009635.1"/>
</dbReference>
<feature type="domain" description="Xylose isomerase-like TIM barrel" evidence="1">
    <location>
        <begin position="53"/>
        <end position="236"/>
    </location>
</feature>
<dbReference type="Pfam" id="PF01261">
    <property type="entry name" value="AP_endonuc_2"/>
    <property type="match status" value="1"/>
</dbReference>
<dbReference type="GO" id="GO:0016853">
    <property type="term" value="F:isomerase activity"/>
    <property type="evidence" value="ECO:0007669"/>
    <property type="project" value="UniProtKB-KW"/>
</dbReference>
<dbReference type="KEGG" id="mae:Maeo_0122"/>
<name>A6UT92_META3</name>
<dbReference type="eggNOG" id="arCOG01895">
    <property type="taxonomic scope" value="Archaea"/>
</dbReference>
<keyword evidence="2" id="KW-0413">Isomerase</keyword>
<dbReference type="PANTHER" id="PTHR12110">
    <property type="entry name" value="HYDROXYPYRUVATE ISOMERASE"/>
    <property type="match status" value="1"/>
</dbReference>
<dbReference type="GeneID" id="5326675"/>